<comment type="caution">
    <text evidence="3">The sequence shown here is derived from an EMBL/GenBank/DDBJ whole genome shotgun (WGS) entry which is preliminary data.</text>
</comment>
<accession>A0ABP1FFP7</accession>
<protein>
    <submittedName>
        <fullName evidence="3">G343 protein</fullName>
    </submittedName>
</protein>
<evidence type="ECO:0000256" key="1">
    <source>
        <dbReference type="SAM" id="MobiDB-lite"/>
    </source>
</evidence>
<dbReference type="Proteomes" id="UP001497392">
    <property type="component" value="Unassembled WGS sequence"/>
</dbReference>
<keyword evidence="2" id="KW-0472">Membrane</keyword>
<evidence type="ECO:0000313" key="3">
    <source>
        <dbReference type="EMBL" id="CAL5218641.1"/>
    </source>
</evidence>
<feature type="transmembrane region" description="Helical" evidence="2">
    <location>
        <begin position="64"/>
        <end position="84"/>
    </location>
</feature>
<keyword evidence="4" id="KW-1185">Reference proteome</keyword>
<keyword evidence="2" id="KW-1133">Transmembrane helix</keyword>
<sequence>MKGEKGEGGGINWDAEWKKAKARLPEVPVENVSSRRSTPRSRVGRDSIRDQENAVLDIFSQESFFKVGGAVVVFLVLFFVFVIGPPEG</sequence>
<reference evidence="3 4" key="1">
    <citation type="submission" date="2024-06" db="EMBL/GenBank/DDBJ databases">
        <authorList>
            <person name="Kraege A."/>
            <person name="Thomma B."/>
        </authorList>
    </citation>
    <scope>NUCLEOTIDE SEQUENCE [LARGE SCALE GENOMIC DNA]</scope>
</reference>
<proteinExistence type="predicted"/>
<evidence type="ECO:0000256" key="2">
    <source>
        <dbReference type="SAM" id="Phobius"/>
    </source>
</evidence>
<feature type="region of interest" description="Disordered" evidence="1">
    <location>
        <begin position="25"/>
        <end position="46"/>
    </location>
</feature>
<name>A0ABP1FFP7_9CHLO</name>
<gene>
    <name evidence="3" type="primary">g343</name>
    <name evidence="3" type="ORF">VP750_LOCUS300</name>
</gene>
<dbReference type="EMBL" id="CAXHTA020000001">
    <property type="protein sequence ID" value="CAL5218641.1"/>
    <property type="molecule type" value="Genomic_DNA"/>
</dbReference>
<keyword evidence="2" id="KW-0812">Transmembrane</keyword>
<evidence type="ECO:0000313" key="4">
    <source>
        <dbReference type="Proteomes" id="UP001497392"/>
    </source>
</evidence>
<organism evidence="3 4">
    <name type="scientific">Coccomyxa viridis</name>
    <dbReference type="NCBI Taxonomy" id="1274662"/>
    <lineage>
        <taxon>Eukaryota</taxon>
        <taxon>Viridiplantae</taxon>
        <taxon>Chlorophyta</taxon>
        <taxon>core chlorophytes</taxon>
        <taxon>Trebouxiophyceae</taxon>
        <taxon>Trebouxiophyceae incertae sedis</taxon>
        <taxon>Coccomyxaceae</taxon>
        <taxon>Coccomyxa</taxon>
    </lineage>
</organism>